<evidence type="ECO:0000259" key="16">
    <source>
        <dbReference type="PROSITE" id="PS51377"/>
    </source>
</evidence>
<evidence type="ECO:0000256" key="15">
    <source>
        <dbReference type="SAM" id="MobiDB-lite"/>
    </source>
</evidence>
<dbReference type="CDD" id="cd22186">
    <property type="entry name" value="WH2_Spire1-2_r3"/>
    <property type="match status" value="1"/>
</dbReference>
<dbReference type="GO" id="GO:0005856">
    <property type="term" value="C:cytoskeleton"/>
    <property type="evidence" value="ECO:0007669"/>
    <property type="project" value="UniProtKB-SubCell"/>
</dbReference>
<evidence type="ECO:0000256" key="14">
    <source>
        <dbReference type="SAM" id="Coils"/>
    </source>
</evidence>
<reference evidence="17 18" key="1">
    <citation type="submission" date="2018-11" db="EMBL/GenBank/DDBJ databases">
        <title>Haplotype-resolved cattle genomes.</title>
        <authorList>
            <person name="Low W.Y."/>
            <person name="Tearle R."/>
            <person name="Bickhart D.M."/>
            <person name="Rosen B.D."/>
            <person name="Koren S."/>
            <person name="Rhie A."/>
            <person name="Hiendleder S."/>
            <person name="Phillippy A.M."/>
            <person name="Smith T.P.L."/>
            <person name="Williams J.L."/>
        </authorList>
    </citation>
    <scope>NUCLEOTIDE SEQUENCE [LARGE SCALE GENOMIC DNA]</scope>
</reference>
<reference evidence="17" key="2">
    <citation type="submission" date="2025-08" db="UniProtKB">
        <authorList>
            <consortium name="Ensembl"/>
        </authorList>
    </citation>
    <scope>IDENTIFICATION</scope>
</reference>
<keyword evidence="13" id="KW-0968">Cytoplasmic vesicle</keyword>
<keyword evidence="6" id="KW-1003">Cell membrane</keyword>
<keyword evidence="14" id="KW-0175">Coiled coil</keyword>
<evidence type="ECO:0000256" key="6">
    <source>
        <dbReference type="ARBA" id="ARBA00022475"/>
    </source>
</evidence>
<dbReference type="AlphaFoldDB" id="A0A4W2FF01"/>
<sequence length="737" mass="83328">MAQPVGPEGGEGPPDAGAAAGSQDALSLEEILRLYNQPINEEQAWAVCYQCCGSLRAADAGRRQPRRRVRSAAQIRLWRDGAVTLAPATGDAGKVEYSHCTETEVIESLGIIIYKALDYGLKENEERELSPPLEQLIDRMANTVEADGSNDEGYEAADEGLEEDDDVKRKVSAIRSYKDVMKLCAAHLPTEAEAPNHYQAVCRALFAETMELHTFLTKIKSAKENLKKIQEMEKSDESNTDLEELKNADWARFWVQVMRDLRNGVKLKKVQERQYNPLPIEYQLTPYEMLMDDIRSRRYTLRKVMVNGDIPPRLKKSAHEIILDFIRSRPPLNPASARKLKPTPPRPRSLHERILEEIKAERKLRPVSPEETRRSRLATRPLSMSYSFDLSEVTTAESPKNVAESSMVNGGVASQPREGGSGAAQQVPVPRKKLLKAPTLAELDSSDSEEETLPRSASSSSASPSFLEDPFLETVSTRKNPPKFLPISSTPQPERRQPPQRRHSIEKETPTNVRQFLPASRQSSRSLEEFCYPVECLALTVEEVMHIRQVLVKAELEKYQQYKDVYTALKKGKLCFCCRTRRFSFFTWSYTCQFCKRPVCSQCCKKMRLPSKPYSTLPIFSLGPSALQRGESCMRPEKPSTGHHRPLRSIARLSSKSKSVDKSDEELQFPKELVEDWSAMEVCVDCKKFISEIISSSRHSLVLANKRARLKRKTQSFYMSSAGPSEYCPSERTISEV</sequence>
<dbReference type="Ensembl" id="ENSBIXT00005009096.1">
    <property type="protein sequence ID" value="ENSBIXP00005004050.1"/>
    <property type="gene ID" value="ENSBIXG00005010149.1"/>
</dbReference>
<evidence type="ECO:0000256" key="12">
    <source>
        <dbReference type="ARBA" id="ARBA00023212"/>
    </source>
</evidence>
<dbReference type="GO" id="GO:0005938">
    <property type="term" value="C:cell cortex"/>
    <property type="evidence" value="ECO:0007669"/>
    <property type="project" value="TreeGrafter"/>
</dbReference>
<dbReference type="InterPro" id="IPR011011">
    <property type="entry name" value="Znf_FYVE_PHD"/>
</dbReference>
<evidence type="ECO:0000256" key="3">
    <source>
        <dbReference type="ARBA" id="ARBA00004413"/>
    </source>
</evidence>
<keyword evidence="9" id="KW-0653">Protein transport</keyword>
<dbReference type="Gene3D" id="1.10.510.10">
    <property type="entry name" value="Transferase(Phosphotransferase) domain 1"/>
    <property type="match status" value="1"/>
</dbReference>
<dbReference type="GO" id="GO:0070649">
    <property type="term" value="P:formin-nucleated actin cable assembly"/>
    <property type="evidence" value="ECO:0007669"/>
    <property type="project" value="UniProtKB-ARBA"/>
</dbReference>
<dbReference type="SMR" id="A0A4W2FF01"/>
<dbReference type="PANTHER" id="PTHR21345">
    <property type="entry name" value="SPIRE"/>
    <property type="match status" value="1"/>
</dbReference>
<dbReference type="GO" id="GO:0030041">
    <property type="term" value="P:actin filament polymerization"/>
    <property type="evidence" value="ECO:0007669"/>
    <property type="project" value="TreeGrafter"/>
</dbReference>
<dbReference type="CTD" id="56907"/>
<evidence type="ECO:0000256" key="13">
    <source>
        <dbReference type="ARBA" id="ARBA00023329"/>
    </source>
</evidence>
<feature type="compositionally biased region" description="Polar residues" evidence="15">
    <location>
        <begin position="395"/>
        <end position="408"/>
    </location>
</feature>
<feature type="region of interest" description="Disordered" evidence="15">
    <location>
        <begin position="395"/>
        <end position="515"/>
    </location>
</feature>
<dbReference type="RefSeq" id="XP_027381402.1">
    <property type="nucleotide sequence ID" value="XM_027525601.1"/>
</dbReference>
<keyword evidence="10" id="KW-0472">Membrane</keyword>
<evidence type="ECO:0000256" key="10">
    <source>
        <dbReference type="ARBA" id="ARBA00023136"/>
    </source>
</evidence>
<dbReference type="GO" id="GO:0045010">
    <property type="term" value="P:actin nucleation"/>
    <property type="evidence" value="ECO:0007669"/>
    <property type="project" value="InterPro"/>
</dbReference>
<dbReference type="InterPro" id="IPR029901">
    <property type="entry name" value="Spire"/>
</dbReference>
<dbReference type="GeneTree" id="ENSGT00390000003058"/>
<feature type="domain" description="KIND" evidence="16">
    <location>
        <begin position="26"/>
        <end position="212"/>
    </location>
</feature>
<dbReference type="SUPFAM" id="SSF57903">
    <property type="entry name" value="FYVE/PHD zinc finger"/>
    <property type="match status" value="1"/>
</dbReference>
<keyword evidence="11" id="KW-0009">Actin-binding</keyword>
<dbReference type="PANTHER" id="PTHR21345:SF8">
    <property type="entry name" value="PROTEIN SPIRE HOMOLOG 1"/>
    <property type="match status" value="1"/>
</dbReference>
<feature type="compositionally biased region" description="Basic and acidic residues" evidence="15">
    <location>
        <begin position="493"/>
        <end position="509"/>
    </location>
</feature>
<dbReference type="GO" id="GO:0015031">
    <property type="term" value="P:protein transport"/>
    <property type="evidence" value="ECO:0007669"/>
    <property type="project" value="UniProtKB-KW"/>
</dbReference>
<dbReference type="GO" id="GO:0040038">
    <property type="term" value="P:polar body extrusion after meiotic divisions"/>
    <property type="evidence" value="ECO:0007669"/>
    <property type="project" value="TreeGrafter"/>
</dbReference>
<gene>
    <name evidence="17" type="primary">SPIRE1</name>
</gene>
<evidence type="ECO:0000256" key="7">
    <source>
        <dbReference type="ARBA" id="ARBA00022490"/>
    </source>
</evidence>
<dbReference type="SMART" id="SM00750">
    <property type="entry name" value="KIND"/>
    <property type="match status" value="1"/>
</dbReference>
<dbReference type="GO" id="GO:0008017">
    <property type="term" value="F:microtubule binding"/>
    <property type="evidence" value="ECO:0007669"/>
    <property type="project" value="TreeGrafter"/>
</dbReference>
<evidence type="ECO:0000256" key="11">
    <source>
        <dbReference type="ARBA" id="ARBA00023203"/>
    </source>
</evidence>
<keyword evidence="8" id="KW-0677">Repeat</keyword>
<dbReference type="GO" id="GO:0036089">
    <property type="term" value="P:cleavage furrow formation"/>
    <property type="evidence" value="ECO:0007669"/>
    <property type="project" value="TreeGrafter"/>
</dbReference>
<feature type="compositionally biased region" description="Low complexity" evidence="15">
    <location>
        <begin position="456"/>
        <end position="465"/>
    </location>
</feature>
<dbReference type="GO" id="GO:0003779">
    <property type="term" value="F:actin binding"/>
    <property type="evidence" value="ECO:0007669"/>
    <property type="project" value="UniProtKB-KW"/>
</dbReference>
<evidence type="ECO:0000313" key="18">
    <source>
        <dbReference type="Proteomes" id="UP000429181"/>
    </source>
</evidence>
<organism evidence="17 18">
    <name type="scientific">Bos indicus x Bos taurus</name>
    <name type="common">Hybrid cattle</name>
    <dbReference type="NCBI Taxonomy" id="30522"/>
    <lineage>
        <taxon>Eukaryota</taxon>
        <taxon>Metazoa</taxon>
        <taxon>Chordata</taxon>
        <taxon>Craniata</taxon>
        <taxon>Vertebrata</taxon>
        <taxon>Euteleostomi</taxon>
        <taxon>Mammalia</taxon>
        <taxon>Eutheria</taxon>
        <taxon>Laurasiatheria</taxon>
        <taxon>Artiodactyla</taxon>
        <taxon>Ruminantia</taxon>
        <taxon>Pecora</taxon>
        <taxon>Bovidae</taxon>
        <taxon>Bovinae</taxon>
        <taxon>Bos</taxon>
    </lineage>
</organism>
<dbReference type="GO" id="GO:0030659">
    <property type="term" value="C:cytoplasmic vesicle membrane"/>
    <property type="evidence" value="ECO:0007669"/>
    <property type="project" value="UniProtKB-SubCell"/>
</dbReference>
<dbReference type="GO" id="GO:0048193">
    <property type="term" value="P:Golgi vesicle transport"/>
    <property type="evidence" value="ECO:0007669"/>
    <property type="project" value="TreeGrafter"/>
</dbReference>
<dbReference type="InterPro" id="IPR011019">
    <property type="entry name" value="KIND_dom"/>
</dbReference>
<proteinExistence type="inferred from homology"/>
<evidence type="ECO:0000256" key="2">
    <source>
        <dbReference type="ARBA" id="ARBA00004245"/>
    </source>
</evidence>
<dbReference type="CDD" id="cd22080">
    <property type="entry name" value="WH2_Spire1_r4"/>
    <property type="match status" value="1"/>
</dbReference>
<dbReference type="FunFam" id="1.10.510.10:FF:000455">
    <property type="entry name" value="protein spire homolog 1 isoform X1"/>
    <property type="match status" value="1"/>
</dbReference>
<dbReference type="Pfam" id="PF16474">
    <property type="entry name" value="KIND"/>
    <property type="match status" value="1"/>
</dbReference>
<evidence type="ECO:0000256" key="1">
    <source>
        <dbReference type="ARBA" id="ARBA00004180"/>
    </source>
</evidence>
<evidence type="ECO:0000256" key="9">
    <source>
        <dbReference type="ARBA" id="ARBA00022927"/>
    </source>
</evidence>
<keyword evidence="7" id="KW-0963">Cytoplasm</keyword>
<evidence type="ECO:0000256" key="8">
    <source>
        <dbReference type="ARBA" id="ARBA00022737"/>
    </source>
</evidence>
<dbReference type="PROSITE" id="PS51377">
    <property type="entry name" value="KIND"/>
    <property type="match status" value="1"/>
</dbReference>
<feature type="region of interest" description="Disordered" evidence="15">
    <location>
        <begin position="1"/>
        <end position="21"/>
    </location>
</feature>
<name>A0A4W2FF01_BOBOX</name>
<comment type="subcellular location">
    <subcellularLocation>
        <location evidence="3">Cell membrane</location>
        <topology evidence="3">Peripheral membrane protein</topology>
        <orientation evidence="3">Cytoplasmic side</orientation>
    </subcellularLocation>
    <subcellularLocation>
        <location evidence="2">Cytoplasm</location>
        <location evidence="2">Cytoskeleton</location>
    </subcellularLocation>
    <subcellularLocation>
        <location evidence="1">Cytoplasmic vesicle membrane</location>
        <topology evidence="1">Peripheral membrane protein</topology>
        <orientation evidence="1">Cytoplasmic side</orientation>
    </subcellularLocation>
</comment>
<protein>
    <submittedName>
        <fullName evidence="17">Spire type actin nucleation factor 1</fullName>
    </submittedName>
</protein>
<evidence type="ECO:0000313" key="17">
    <source>
        <dbReference type="Ensembl" id="ENSBIXP00005004050.1"/>
    </source>
</evidence>
<dbReference type="InterPro" id="IPR029905">
    <property type="entry name" value="Spir-1_FYVE-rel_dom"/>
</dbReference>
<comment type="similarity">
    <text evidence="4">Belongs to the spire family.</text>
</comment>
<dbReference type="GeneID" id="113882644"/>
<dbReference type="Proteomes" id="UP000429181">
    <property type="component" value="Chromosome 24"/>
</dbReference>
<dbReference type="CDD" id="cd22065">
    <property type="entry name" value="WH2_Spire_1-2_r1"/>
    <property type="match status" value="1"/>
</dbReference>
<dbReference type="GO" id="GO:0051639">
    <property type="term" value="P:actin filament network formation"/>
    <property type="evidence" value="ECO:0007669"/>
    <property type="project" value="TreeGrafter"/>
</dbReference>
<keyword evidence="12" id="KW-0206">Cytoskeleton</keyword>
<keyword evidence="5" id="KW-0813">Transport</keyword>
<feature type="coiled-coil region" evidence="14">
    <location>
        <begin position="212"/>
        <end position="239"/>
    </location>
</feature>
<dbReference type="GO" id="GO:0005886">
    <property type="term" value="C:plasma membrane"/>
    <property type="evidence" value="ECO:0007669"/>
    <property type="project" value="UniProtKB-SubCell"/>
</dbReference>
<dbReference type="GO" id="GO:0051295">
    <property type="term" value="P:establishment of meiotic spindle localization"/>
    <property type="evidence" value="ECO:0007669"/>
    <property type="project" value="TreeGrafter"/>
</dbReference>
<dbReference type="CDD" id="cd22078">
    <property type="entry name" value="WH2_Spire1_r2-like"/>
    <property type="match status" value="1"/>
</dbReference>
<evidence type="ECO:0000256" key="4">
    <source>
        <dbReference type="ARBA" id="ARBA00010956"/>
    </source>
</evidence>
<accession>A0A4W2FF01</accession>
<dbReference type="CDD" id="cd15767">
    <property type="entry name" value="FYVE_SPIR1"/>
    <property type="match status" value="1"/>
</dbReference>
<feature type="region of interest" description="Disordered" evidence="15">
    <location>
        <begin position="332"/>
        <end position="351"/>
    </location>
</feature>
<evidence type="ECO:0000256" key="5">
    <source>
        <dbReference type="ARBA" id="ARBA00022448"/>
    </source>
</evidence>